<keyword evidence="1" id="KW-1133">Transmembrane helix</keyword>
<keyword evidence="1" id="KW-0472">Membrane</keyword>
<evidence type="ECO:0000256" key="2">
    <source>
        <dbReference type="SAM" id="SignalP"/>
    </source>
</evidence>
<keyword evidence="2" id="KW-0732">Signal</keyword>
<name>A0A0M0J5C4_9EUKA</name>
<gene>
    <name evidence="3" type="ORF">Ctob_004241</name>
</gene>
<feature type="chain" id="PRO_5005601518" evidence="2">
    <location>
        <begin position="18"/>
        <end position="178"/>
    </location>
</feature>
<sequence>MLRTLFGLLVVIGTASGLQLGVGRRAAIGGCIAALAPIAPSFAIVNPLDRGEVQFKKRNYGDMEPPGSKPASPVAGCKKLKPDGFGGKVCRDEEVKPLLAKVLSGDEPAPAPVAVAAAPRKSVGESTRSSSVSEVPLTLEGLIEASIKNKEEVLGRELDAEEKMEIASKVTRLMAAKK</sequence>
<dbReference type="Proteomes" id="UP000037460">
    <property type="component" value="Unassembled WGS sequence"/>
</dbReference>
<evidence type="ECO:0000313" key="3">
    <source>
        <dbReference type="EMBL" id="KOO21801.1"/>
    </source>
</evidence>
<dbReference type="EMBL" id="JWZX01003333">
    <property type="protein sequence ID" value="KOO21801.1"/>
    <property type="molecule type" value="Genomic_DNA"/>
</dbReference>
<comment type="caution">
    <text evidence="3">The sequence shown here is derived from an EMBL/GenBank/DDBJ whole genome shotgun (WGS) entry which is preliminary data.</text>
</comment>
<evidence type="ECO:0000313" key="4">
    <source>
        <dbReference type="Proteomes" id="UP000037460"/>
    </source>
</evidence>
<keyword evidence="1" id="KW-0812">Transmembrane</keyword>
<accession>A0A0M0J5C4</accession>
<feature type="transmembrane region" description="Helical" evidence="1">
    <location>
        <begin position="27"/>
        <end position="48"/>
    </location>
</feature>
<feature type="signal peptide" evidence="2">
    <location>
        <begin position="1"/>
        <end position="17"/>
    </location>
</feature>
<protein>
    <submittedName>
        <fullName evidence="3">Uncharacterized protein</fullName>
    </submittedName>
</protein>
<reference evidence="4" key="1">
    <citation type="journal article" date="2015" name="PLoS Genet.">
        <title>Genome Sequence and Transcriptome Analyses of Chrysochromulina tobin: Metabolic Tools for Enhanced Algal Fitness in the Prominent Order Prymnesiales (Haptophyceae).</title>
        <authorList>
            <person name="Hovde B.T."/>
            <person name="Deodato C.R."/>
            <person name="Hunsperger H.M."/>
            <person name="Ryken S.A."/>
            <person name="Yost W."/>
            <person name="Jha R.K."/>
            <person name="Patterson J."/>
            <person name="Monnat R.J. Jr."/>
            <person name="Barlow S.B."/>
            <person name="Starkenburg S.R."/>
            <person name="Cattolico R.A."/>
        </authorList>
    </citation>
    <scope>NUCLEOTIDE SEQUENCE</scope>
    <source>
        <strain evidence="4">CCMP291</strain>
    </source>
</reference>
<evidence type="ECO:0000256" key="1">
    <source>
        <dbReference type="SAM" id="Phobius"/>
    </source>
</evidence>
<keyword evidence="4" id="KW-1185">Reference proteome</keyword>
<proteinExistence type="predicted"/>
<organism evidence="3 4">
    <name type="scientific">Chrysochromulina tobinii</name>
    <dbReference type="NCBI Taxonomy" id="1460289"/>
    <lineage>
        <taxon>Eukaryota</taxon>
        <taxon>Haptista</taxon>
        <taxon>Haptophyta</taxon>
        <taxon>Prymnesiophyceae</taxon>
        <taxon>Prymnesiales</taxon>
        <taxon>Chrysochromulinaceae</taxon>
        <taxon>Chrysochromulina</taxon>
    </lineage>
</organism>
<dbReference type="AlphaFoldDB" id="A0A0M0J5C4"/>